<reference evidence="1 2" key="1">
    <citation type="submission" date="2017-04" db="EMBL/GenBank/DDBJ databases">
        <authorList>
            <person name="Afonso C.L."/>
            <person name="Miller P.J."/>
            <person name="Scott M.A."/>
            <person name="Spackman E."/>
            <person name="Goraichik I."/>
            <person name="Dimitrov K.M."/>
            <person name="Suarez D.L."/>
            <person name="Swayne D.E."/>
        </authorList>
    </citation>
    <scope>NUCLEOTIDE SEQUENCE [LARGE SCALE GENOMIC DNA]</scope>
    <source>
        <strain evidence="1 2">DSM 26133</strain>
    </source>
</reference>
<dbReference type="STRING" id="692418.SAMN04488029_2878"/>
<keyword evidence="2" id="KW-1185">Reference proteome</keyword>
<protein>
    <submittedName>
        <fullName evidence="1">Uncharacterized protein</fullName>
    </submittedName>
</protein>
<accession>A0A1W2GIC4</accession>
<proteinExistence type="predicted"/>
<dbReference type="Proteomes" id="UP000192472">
    <property type="component" value="Unassembled WGS sequence"/>
</dbReference>
<organism evidence="1 2">
    <name type="scientific">Reichenbachiella faecimaris</name>
    <dbReference type="NCBI Taxonomy" id="692418"/>
    <lineage>
        <taxon>Bacteria</taxon>
        <taxon>Pseudomonadati</taxon>
        <taxon>Bacteroidota</taxon>
        <taxon>Cytophagia</taxon>
        <taxon>Cytophagales</taxon>
        <taxon>Reichenbachiellaceae</taxon>
        <taxon>Reichenbachiella</taxon>
    </lineage>
</organism>
<name>A0A1W2GIC4_REIFA</name>
<dbReference type="EMBL" id="FWYF01000003">
    <property type="protein sequence ID" value="SMD36403.1"/>
    <property type="molecule type" value="Genomic_DNA"/>
</dbReference>
<dbReference type="AlphaFoldDB" id="A0A1W2GIC4"/>
<evidence type="ECO:0000313" key="1">
    <source>
        <dbReference type="EMBL" id="SMD36403.1"/>
    </source>
</evidence>
<sequence length="128" mass="14158">MLCGMNFINNISKYKMLILVIGMVAALGIVAQPVLKVYADCEFICQLDKDIADEKGDSEKEIPNESQLSTLEAVAPTAQIHFAPLDFVLNDQPEVETSEMQTLDRLAVRLPEKLLKVLFNIIIAPNAP</sequence>
<evidence type="ECO:0000313" key="2">
    <source>
        <dbReference type="Proteomes" id="UP000192472"/>
    </source>
</evidence>
<gene>
    <name evidence="1" type="ORF">SAMN04488029_2878</name>
</gene>